<evidence type="ECO:0000259" key="1">
    <source>
        <dbReference type="Pfam" id="PF04149"/>
    </source>
</evidence>
<sequence>MQSSESRLIDQAIFRKSSYSQSEAACVEVSDLDDATAMRDSKHPEIGFLAFPVREWDAFIREVRKSD</sequence>
<dbReference type="RefSeq" id="WP_267945515.1">
    <property type="nucleotide sequence ID" value="NZ_CP113264.1"/>
</dbReference>
<dbReference type="Pfam" id="PF04149">
    <property type="entry name" value="DUF397"/>
    <property type="match status" value="1"/>
</dbReference>
<proteinExistence type="predicted"/>
<accession>A0ABY6YHH0</accession>
<dbReference type="Proteomes" id="UP001156498">
    <property type="component" value="Chromosome"/>
</dbReference>
<reference evidence="2 3" key="1">
    <citation type="journal article" date="2013" name="Int. J. Syst. Evol. Microbiol.">
        <title>Description of Streptomonospora sediminis sp. nov. and Streptomonospora nanhaiensis sp. nov., and reclassification of Nocardiopsis arabia Hozzein &amp; Goodfellow 2008 as Streptomonospora arabica comb. nov. and emended description of the genus Streptomonospora.</title>
        <authorList>
            <person name="Zhang D.F."/>
            <person name="Pan H.Q."/>
            <person name="He J."/>
            <person name="Zhang X.M."/>
            <person name="Zhang Y.G."/>
            <person name="Klenk H.P."/>
            <person name="Hu J.C."/>
            <person name="Li W.J."/>
        </authorList>
    </citation>
    <scope>NUCLEOTIDE SEQUENCE [LARGE SCALE GENOMIC DNA]</scope>
    <source>
        <strain evidence="2 3">12A09</strain>
    </source>
</reference>
<organism evidence="2 3">
    <name type="scientific">Streptomonospora nanhaiensis</name>
    <dbReference type="NCBI Taxonomy" id="1323731"/>
    <lineage>
        <taxon>Bacteria</taxon>
        <taxon>Bacillati</taxon>
        <taxon>Actinomycetota</taxon>
        <taxon>Actinomycetes</taxon>
        <taxon>Streptosporangiales</taxon>
        <taxon>Nocardiopsidaceae</taxon>
        <taxon>Streptomonospora</taxon>
    </lineage>
</organism>
<dbReference type="EMBL" id="CP113264">
    <property type="protein sequence ID" value="WAE71712.1"/>
    <property type="molecule type" value="Genomic_DNA"/>
</dbReference>
<protein>
    <submittedName>
        <fullName evidence="2">DUF397 domain-containing protein</fullName>
    </submittedName>
</protein>
<dbReference type="InterPro" id="IPR007278">
    <property type="entry name" value="DUF397"/>
</dbReference>
<gene>
    <name evidence="2" type="ORF">OUQ99_21065</name>
</gene>
<evidence type="ECO:0000313" key="3">
    <source>
        <dbReference type="Proteomes" id="UP001156498"/>
    </source>
</evidence>
<name>A0ABY6YHH0_9ACTN</name>
<evidence type="ECO:0000313" key="2">
    <source>
        <dbReference type="EMBL" id="WAE71712.1"/>
    </source>
</evidence>
<keyword evidence="3" id="KW-1185">Reference proteome</keyword>
<feature type="domain" description="DUF397" evidence="1">
    <location>
        <begin position="14"/>
        <end position="64"/>
    </location>
</feature>